<organism evidence="2 3">
    <name type="scientific">Candidatus Roizmanbacteria bacterium CG03_land_8_20_14_0_80_39_12</name>
    <dbReference type="NCBI Taxonomy" id="1974847"/>
    <lineage>
        <taxon>Bacteria</taxon>
        <taxon>Candidatus Roizmaniibacteriota</taxon>
    </lineage>
</organism>
<keyword evidence="1" id="KW-1133">Transmembrane helix</keyword>
<evidence type="ECO:0000313" key="3">
    <source>
        <dbReference type="Proteomes" id="UP000230119"/>
    </source>
</evidence>
<evidence type="ECO:0000256" key="1">
    <source>
        <dbReference type="SAM" id="Phobius"/>
    </source>
</evidence>
<dbReference type="EMBL" id="PEVA01000064">
    <property type="protein sequence ID" value="PIV08647.1"/>
    <property type="molecule type" value="Genomic_DNA"/>
</dbReference>
<keyword evidence="1" id="KW-0472">Membrane</keyword>
<name>A0A2M7BT54_9BACT</name>
<dbReference type="AlphaFoldDB" id="A0A2M7BT54"/>
<proteinExistence type="predicted"/>
<keyword evidence="1" id="KW-0812">Transmembrane</keyword>
<sequence>MIKSIIKRKLLVEKVTDYSYTILFFISFAFFTFFVIRPNILTILSLQEELGRLHILDIGYENVIKKIVDIQSFLEENRSDLYLLDEALPTLPQINKLVDDSQFSASNSGMNLSSMSINKVNLKDTEKKLVRKKIGITLEGGANFIQSKEFITEVMNDRRLKMIQKITFDQDTKQGTTGGTLKLLLEVEGYYL</sequence>
<protein>
    <submittedName>
        <fullName evidence="2">Uncharacterized protein</fullName>
    </submittedName>
</protein>
<evidence type="ECO:0000313" key="2">
    <source>
        <dbReference type="EMBL" id="PIV08647.1"/>
    </source>
</evidence>
<dbReference type="InterPro" id="IPR014717">
    <property type="entry name" value="Transl_elong_EF1B/ribsomal_bS6"/>
</dbReference>
<accession>A0A2M7BT54</accession>
<gene>
    <name evidence="2" type="ORF">COS52_01610</name>
</gene>
<reference evidence="3" key="1">
    <citation type="submission" date="2017-09" db="EMBL/GenBank/DDBJ databases">
        <title>Depth-based differentiation of microbial function through sediment-hosted aquifers and enrichment of novel symbionts in the deep terrestrial subsurface.</title>
        <authorList>
            <person name="Probst A.J."/>
            <person name="Ladd B."/>
            <person name="Jarett J.K."/>
            <person name="Geller-Mcgrath D.E."/>
            <person name="Sieber C.M.K."/>
            <person name="Emerson J.B."/>
            <person name="Anantharaman K."/>
            <person name="Thomas B.C."/>
            <person name="Malmstrom R."/>
            <person name="Stieglmeier M."/>
            <person name="Klingl A."/>
            <person name="Woyke T."/>
            <person name="Ryan C.M."/>
            <person name="Banfield J.F."/>
        </authorList>
    </citation>
    <scope>NUCLEOTIDE SEQUENCE [LARGE SCALE GENOMIC DNA]</scope>
</reference>
<dbReference type="Proteomes" id="UP000230119">
    <property type="component" value="Unassembled WGS sequence"/>
</dbReference>
<feature type="transmembrane region" description="Helical" evidence="1">
    <location>
        <begin position="18"/>
        <end position="36"/>
    </location>
</feature>
<comment type="caution">
    <text evidence="2">The sequence shown here is derived from an EMBL/GenBank/DDBJ whole genome shotgun (WGS) entry which is preliminary data.</text>
</comment>
<dbReference type="Gene3D" id="3.30.70.60">
    <property type="match status" value="1"/>
</dbReference>